<dbReference type="EMBL" id="JH598582">
    <property type="status" value="NOT_ANNOTATED_CDS"/>
    <property type="molecule type" value="Genomic_DNA"/>
</dbReference>
<sequence length="97" mass="10771">MVYAIFITRVGLSDGNAVTEYATYECEPNASILGVRLQRMSGTAVARRTRGEHWKSVHVSRSISLFFYVAGSYFPTNALLPHVMAPGMVNKHTKCPH</sequence>
<dbReference type="HOGENOM" id="CLU_2351149_0_0_1"/>
<evidence type="ECO:0000313" key="1">
    <source>
        <dbReference type="EnsemblProtists" id="HpaP808737"/>
    </source>
</evidence>
<reference evidence="1" key="2">
    <citation type="submission" date="2015-06" db="UniProtKB">
        <authorList>
            <consortium name="EnsemblProtists"/>
        </authorList>
    </citation>
    <scope>IDENTIFICATION</scope>
    <source>
        <strain evidence="1">Emoy2</strain>
    </source>
</reference>
<dbReference type="VEuPathDB" id="FungiDB:HpaG808737"/>
<dbReference type="AlphaFoldDB" id="M4BQP8"/>
<dbReference type="EnsemblProtists" id="HpaT808737">
    <property type="protein sequence ID" value="HpaP808737"/>
    <property type="gene ID" value="HpaG808737"/>
</dbReference>
<evidence type="ECO:0000313" key="2">
    <source>
        <dbReference type="Proteomes" id="UP000011713"/>
    </source>
</evidence>
<accession>M4BQP8</accession>
<name>M4BQP8_HYAAE</name>
<organism evidence="1 2">
    <name type="scientific">Hyaloperonospora arabidopsidis (strain Emoy2)</name>
    <name type="common">Downy mildew agent</name>
    <name type="synonym">Peronospora arabidopsidis</name>
    <dbReference type="NCBI Taxonomy" id="559515"/>
    <lineage>
        <taxon>Eukaryota</taxon>
        <taxon>Sar</taxon>
        <taxon>Stramenopiles</taxon>
        <taxon>Oomycota</taxon>
        <taxon>Peronosporomycetes</taxon>
        <taxon>Peronosporales</taxon>
        <taxon>Peronosporaceae</taxon>
        <taxon>Hyaloperonospora</taxon>
    </lineage>
</organism>
<protein>
    <submittedName>
        <fullName evidence="1">Uncharacterized protein</fullName>
    </submittedName>
</protein>
<dbReference type="Proteomes" id="UP000011713">
    <property type="component" value="Unassembled WGS sequence"/>
</dbReference>
<keyword evidence="2" id="KW-1185">Reference proteome</keyword>
<proteinExistence type="predicted"/>
<dbReference type="InParanoid" id="M4BQP8"/>
<reference evidence="2" key="1">
    <citation type="journal article" date="2010" name="Science">
        <title>Signatures of adaptation to obligate biotrophy in the Hyaloperonospora arabidopsidis genome.</title>
        <authorList>
            <person name="Baxter L."/>
            <person name="Tripathy S."/>
            <person name="Ishaque N."/>
            <person name="Boot N."/>
            <person name="Cabral A."/>
            <person name="Kemen E."/>
            <person name="Thines M."/>
            <person name="Ah-Fong A."/>
            <person name="Anderson R."/>
            <person name="Badejoko W."/>
            <person name="Bittner-Eddy P."/>
            <person name="Boore J.L."/>
            <person name="Chibucos M.C."/>
            <person name="Coates M."/>
            <person name="Dehal P."/>
            <person name="Delehaunty K."/>
            <person name="Dong S."/>
            <person name="Downton P."/>
            <person name="Dumas B."/>
            <person name="Fabro G."/>
            <person name="Fronick C."/>
            <person name="Fuerstenberg S.I."/>
            <person name="Fulton L."/>
            <person name="Gaulin E."/>
            <person name="Govers F."/>
            <person name="Hughes L."/>
            <person name="Humphray S."/>
            <person name="Jiang R.H."/>
            <person name="Judelson H."/>
            <person name="Kamoun S."/>
            <person name="Kyung K."/>
            <person name="Meijer H."/>
            <person name="Minx P."/>
            <person name="Morris P."/>
            <person name="Nelson J."/>
            <person name="Phuntumart V."/>
            <person name="Qutob D."/>
            <person name="Rehmany A."/>
            <person name="Rougon-Cardoso A."/>
            <person name="Ryden P."/>
            <person name="Torto-Alalibo T."/>
            <person name="Studholme D."/>
            <person name="Wang Y."/>
            <person name="Win J."/>
            <person name="Wood J."/>
            <person name="Clifton S.W."/>
            <person name="Rogers J."/>
            <person name="Van den Ackerveken G."/>
            <person name="Jones J.D."/>
            <person name="McDowell J.M."/>
            <person name="Beynon J."/>
            <person name="Tyler B.M."/>
        </authorList>
    </citation>
    <scope>NUCLEOTIDE SEQUENCE [LARGE SCALE GENOMIC DNA]</scope>
    <source>
        <strain evidence="2">Emoy2</strain>
    </source>
</reference>